<evidence type="ECO:0000256" key="1">
    <source>
        <dbReference type="SAM" id="Phobius"/>
    </source>
</evidence>
<feature type="transmembrane region" description="Helical" evidence="1">
    <location>
        <begin position="260"/>
        <end position="280"/>
    </location>
</feature>
<feature type="transmembrane region" description="Helical" evidence="1">
    <location>
        <begin position="292"/>
        <end position="311"/>
    </location>
</feature>
<keyword evidence="1" id="KW-0472">Membrane</keyword>
<feature type="transmembrane region" description="Helical" evidence="1">
    <location>
        <begin position="234"/>
        <end position="255"/>
    </location>
</feature>
<organism evidence="3 4">
    <name type="scientific">Deinococcus xinjiangensis</name>
    <dbReference type="NCBI Taxonomy" id="457454"/>
    <lineage>
        <taxon>Bacteria</taxon>
        <taxon>Thermotogati</taxon>
        <taxon>Deinococcota</taxon>
        <taxon>Deinococci</taxon>
        <taxon>Deinococcales</taxon>
        <taxon>Deinococcaceae</taxon>
        <taxon>Deinococcus</taxon>
    </lineage>
</organism>
<proteinExistence type="predicted"/>
<feature type="transmembrane region" description="Helical" evidence="1">
    <location>
        <begin position="323"/>
        <end position="344"/>
    </location>
</feature>
<dbReference type="Proteomes" id="UP001458946">
    <property type="component" value="Unassembled WGS sequence"/>
</dbReference>
<evidence type="ECO:0000313" key="3">
    <source>
        <dbReference type="EMBL" id="GAA5501231.1"/>
    </source>
</evidence>
<gene>
    <name evidence="3" type="ORF">Dxin01_00963</name>
</gene>
<keyword evidence="1" id="KW-0812">Transmembrane</keyword>
<dbReference type="EMBL" id="BAABRN010000007">
    <property type="protein sequence ID" value="GAA5501231.1"/>
    <property type="molecule type" value="Genomic_DNA"/>
</dbReference>
<name>A0ABP9V9F8_9DEIO</name>
<feature type="signal peptide" evidence="2">
    <location>
        <begin position="1"/>
        <end position="23"/>
    </location>
</feature>
<protein>
    <submittedName>
        <fullName evidence="3">Uncharacterized protein</fullName>
    </submittedName>
</protein>
<keyword evidence="2" id="KW-0732">Signal</keyword>
<feature type="chain" id="PRO_5046218558" evidence="2">
    <location>
        <begin position="24"/>
        <end position="381"/>
    </location>
</feature>
<reference evidence="3 4" key="1">
    <citation type="submission" date="2024-02" db="EMBL/GenBank/DDBJ databases">
        <title>Deinococcus xinjiangensis NBRC 107630.</title>
        <authorList>
            <person name="Ichikawa N."/>
            <person name="Katano-Makiyama Y."/>
            <person name="Hidaka K."/>
        </authorList>
    </citation>
    <scope>NUCLEOTIDE SEQUENCE [LARGE SCALE GENOMIC DNA]</scope>
    <source>
        <strain evidence="3 4">NBRC 107630</strain>
    </source>
</reference>
<evidence type="ECO:0000313" key="4">
    <source>
        <dbReference type="Proteomes" id="UP001458946"/>
    </source>
</evidence>
<keyword evidence="1" id="KW-1133">Transmembrane helix</keyword>
<dbReference type="RefSeq" id="WP_353541201.1">
    <property type="nucleotide sequence ID" value="NZ_BAABRN010000007.1"/>
</dbReference>
<accession>A0ABP9V9F8</accession>
<comment type="caution">
    <text evidence="3">The sequence shown here is derived from an EMBL/GenBank/DDBJ whole genome shotgun (WGS) entry which is preliminary data.</text>
</comment>
<evidence type="ECO:0000256" key="2">
    <source>
        <dbReference type="SAM" id="SignalP"/>
    </source>
</evidence>
<keyword evidence="4" id="KW-1185">Reference proteome</keyword>
<feature type="transmembrane region" description="Helical" evidence="1">
    <location>
        <begin position="356"/>
        <end position="373"/>
    </location>
</feature>
<sequence>MGKFWAWLWCLLGLSLAAPHAMDADELSAKQYLHACINAVASLSLSTSSAQGSAWQGKTCDDPAFGLERSADQPIPKTAVKSSLVTFGPRWPQESLEDFEVSVTDQKNRTWKGSLSHYPKLPPRPLSPVQLAAARQSALETLAQNYARQCFGYTYGLQTQEIAALDGKSCAAIPALNKRADPNDLPQSVIHARPDTADGVQVEVTSASGKIYRLPPQVTLLPVPEPPIKPWVHVVRWALVMLGIAVALAFLAFLFGGHPWLARIGLMLSFPAVVLLWGIWHDPPPIEALGYIAFWLFTWLLLGVLGALPRLAYRFEHERWWEALGNSLFWALLLSPWVAVYIFFDIESVSAAQQRSLWALGLISLALSVWGWLGRRRASAA</sequence>